<evidence type="ECO:0000256" key="3">
    <source>
        <dbReference type="ARBA" id="ARBA00029447"/>
    </source>
</evidence>
<evidence type="ECO:0000256" key="6">
    <source>
        <dbReference type="SAM" id="Phobius"/>
    </source>
</evidence>
<sequence>MSFLKNLAIRNKIALAFSIIALVNIAFGIYVYRSLNIIEDEVLELTDSTLPSLMMVNDIKYNMASIRRAQFGIISETDDAAIKADIQWMNEIEQEIQEQLASYERTLWDETDRAKFFAIKNNWQTYLRDLESFNSDVLNDNFDKAISEMQKTLATYEKSEAAVDELLQLNVSYADENRTTLTELIHSIAQFTLTCIITILIFMAVMTWLLSSLICRPLQLVVAQAKAIAKGNLTYNLNRQEIGEDELGNLADACSTMQGNLATTVEEIVAGATQLAHAVDEVSAVSEQTSQGMQEQQEEVMQIATAMAEMKSTVAEVARNTEVASDSARDSNEQATSGSEQMAAVANSIIQVTQEIEKAEQRVLELEQQAQQINMVVDVISNIADQTNLLALNAAIEAARAGEQGRGFAVVADEVRALAGKTQQSTGDIVTIIQNLQTCAVKAREATAQSSELMGQ</sequence>
<evidence type="ECO:0000256" key="5">
    <source>
        <dbReference type="SAM" id="Coils"/>
    </source>
</evidence>
<feature type="coiled-coil region" evidence="5">
    <location>
        <begin position="342"/>
        <end position="376"/>
    </location>
</feature>
<dbReference type="InterPro" id="IPR024478">
    <property type="entry name" value="HlyB_4HB_MCP"/>
</dbReference>
<dbReference type="FunFam" id="1.10.287.950:FF:000001">
    <property type="entry name" value="Methyl-accepting chemotaxis sensory transducer"/>
    <property type="match status" value="1"/>
</dbReference>
<dbReference type="Pfam" id="PF00015">
    <property type="entry name" value="MCPsignal"/>
    <property type="match status" value="1"/>
</dbReference>
<dbReference type="GO" id="GO:0016020">
    <property type="term" value="C:membrane"/>
    <property type="evidence" value="ECO:0007669"/>
    <property type="project" value="UniProtKB-SubCell"/>
</dbReference>
<dbReference type="Gene3D" id="1.10.287.950">
    <property type="entry name" value="Methyl-accepting chemotaxis protein"/>
    <property type="match status" value="1"/>
</dbReference>
<keyword evidence="6" id="KW-1133">Transmembrane helix</keyword>
<dbReference type="PANTHER" id="PTHR32089:SF120">
    <property type="entry name" value="METHYL-ACCEPTING CHEMOTAXIS PROTEIN TLPQ"/>
    <property type="match status" value="1"/>
</dbReference>
<evidence type="ECO:0000313" key="9">
    <source>
        <dbReference type="EMBL" id="SKA24118.1"/>
    </source>
</evidence>
<feature type="transmembrane region" description="Helical" evidence="6">
    <location>
        <begin position="12"/>
        <end position="32"/>
    </location>
</feature>
<feature type="domain" description="HAMP" evidence="8">
    <location>
        <begin position="212"/>
        <end position="266"/>
    </location>
</feature>
<keyword evidence="6" id="KW-0812">Transmembrane</keyword>
<dbReference type="InterPro" id="IPR004089">
    <property type="entry name" value="MCPsignal_dom"/>
</dbReference>
<dbReference type="AlphaFoldDB" id="A0A1T4S887"/>
<comment type="similarity">
    <text evidence="3">Belongs to the methyl-accepting chemotaxis (MCP) protein family.</text>
</comment>
<evidence type="ECO:0000256" key="2">
    <source>
        <dbReference type="ARBA" id="ARBA00023224"/>
    </source>
</evidence>
<protein>
    <submittedName>
        <fullName evidence="9">Methyl-accepting chemotaxis protein</fullName>
    </submittedName>
</protein>
<feature type="domain" description="Methyl-accepting transducer" evidence="7">
    <location>
        <begin position="271"/>
        <end position="456"/>
    </location>
</feature>
<dbReference type="PANTHER" id="PTHR32089">
    <property type="entry name" value="METHYL-ACCEPTING CHEMOTAXIS PROTEIN MCPB"/>
    <property type="match status" value="1"/>
</dbReference>
<dbReference type="InterPro" id="IPR004090">
    <property type="entry name" value="Chemotax_Me-accpt_rcpt"/>
</dbReference>
<dbReference type="GO" id="GO:0006935">
    <property type="term" value="P:chemotaxis"/>
    <property type="evidence" value="ECO:0007669"/>
    <property type="project" value="InterPro"/>
</dbReference>
<evidence type="ECO:0000256" key="4">
    <source>
        <dbReference type="PROSITE-ProRule" id="PRU00284"/>
    </source>
</evidence>
<dbReference type="CDD" id="cd06225">
    <property type="entry name" value="HAMP"/>
    <property type="match status" value="1"/>
</dbReference>
<reference evidence="10" key="1">
    <citation type="submission" date="2017-02" db="EMBL/GenBank/DDBJ databases">
        <authorList>
            <person name="Varghese N."/>
            <person name="Submissions S."/>
        </authorList>
    </citation>
    <scope>NUCLEOTIDE SEQUENCE [LARGE SCALE GENOMIC DNA]</scope>
    <source>
        <strain evidence="10">DSM 19608</strain>
    </source>
</reference>
<dbReference type="STRING" id="1123491.SAMN02745782_03073"/>
<evidence type="ECO:0000259" key="7">
    <source>
        <dbReference type="PROSITE" id="PS50111"/>
    </source>
</evidence>
<name>A0A1T4S887_VIBCI</name>
<feature type="transmembrane region" description="Helical" evidence="6">
    <location>
        <begin position="188"/>
        <end position="210"/>
    </location>
</feature>
<keyword evidence="10" id="KW-1185">Reference proteome</keyword>
<dbReference type="SUPFAM" id="SSF58104">
    <property type="entry name" value="Methyl-accepting chemotaxis protein (MCP) signaling domain"/>
    <property type="match status" value="1"/>
</dbReference>
<keyword evidence="5" id="KW-0175">Coiled coil</keyword>
<accession>A0A1T4S887</accession>
<keyword evidence="6" id="KW-0472">Membrane</keyword>
<gene>
    <name evidence="9" type="ORF">SAMN02745782_03073</name>
</gene>
<evidence type="ECO:0000313" key="10">
    <source>
        <dbReference type="Proteomes" id="UP000190834"/>
    </source>
</evidence>
<evidence type="ECO:0000256" key="1">
    <source>
        <dbReference type="ARBA" id="ARBA00004370"/>
    </source>
</evidence>
<dbReference type="SMART" id="SM00283">
    <property type="entry name" value="MA"/>
    <property type="match status" value="1"/>
</dbReference>
<dbReference type="RefSeq" id="WP_078927410.1">
    <property type="nucleotide sequence ID" value="NZ_FUXB01000019.1"/>
</dbReference>
<proteinExistence type="inferred from homology"/>
<dbReference type="PRINTS" id="PR00260">
    <property type="entry name" value="CHEMTRNSDUCR"/>
</dbReference>
<keyword evidence="2 4" id="KW-0807">Transducer</keyword>
<dbReference type="PROSITE" id="PS50111">
    <property type="entry name" value="CHEMOTAXIS_TRANSDUC_2"/>
    <property type="match status" value="1"/>
</dbReference>
<organism evidence="9 10">
    <name type="scientific">Vibrio cincinnatiensis DSM 19608</name>
    <dbReference type="NCBI Taxonomy" id="1123491"/>
    <lineage>
        <taxon>Bacteria</taxon>
        <taxon>Pseudomonadati</taxon>
        <taxon>Pseudomonadota</taxon>
        <taxon>Gammaproteobacteria</taxon>
        <taxon>Vibrionales</taxon>
        <taxon>Vibrionaceae</taxon>
        <taxon>Vibrio</taxon>
    </lineage>
</organism>
<dbReference type="Pfam" id="PF12729">
    <property type="entry name" value="4HB_MCP_1"/>
    <property type="match status" value="1"/>
</dbReference>
<evidence type="ECO:0000259" key="8">
    <source>
        <dbReference type="PROSITE" id="PS50885"/>
    </source>
</evidence>
<dbReference type="GO" id="GO:0007165">
    <property type="term" value="P:signal transduction"/>
    <property type="evidence" value="ECO:0007669"/>
    <property type="project" value="UniProtKB-KW"/>
</dbReference>
<dbReference type="PROSITE" id="PS50885">
    <property type="entry name" value="HAMP"/>
    <property type="match status" value="1"/>
</dbReference>
<dbReference type="GO" id="GO:0004888">
    <property type="term" value="F:transmembrane signaling receptor activity"/>
    <property type="evidence" value="ECO:0007669"/>
    <property type="project" value="InterPro"/>
</dbReference>
<comment type="subcellular location">
    <subcellularLocation>
        <location evidence="1">Membrane</location>
    </subcellularLocation>
</comment>
<dbReference type="EMBL" id="FUXB01000019">
    <property type="protein sequence ID" value="SKA24118.1"/>
    <property type="molecule type" value="Genomic_DNA"/>
</dbReference>
<dbReference type="Proteomes" id="UP000190834">
    <property type="component" value="Unassembled WGS sequence"/>
</dbReference>
<dbReference type="InterPro" id="IPR003660">
    <property type="entry name" value="HAMP_dom"/>
</dbReference>
<dbReference type="OrthoDB" id="7054443at2"/>
<feature type="non-terminal residue" evidence="9">
    <location>
        <position position="456"/>
    </location>
</feature>